<feature type="transmembrane region" description="Helical" evidence="7">
    <location>
        <begin position="133"/>
        <end position="151"/>
    </location>
</feature>
<name>A0A2G8RAR5_9RHOB</name>
<dbReference type="InterPro" id="IPR020846">
    <property type="entry name" value="MFS_dom"/>
</dbReference>
<reference evidence="9 10" key="1">
    <citation type="submission" date="2013-09" db="EMBL/GenBank/DDBJ databases">
        <title>Genome sequencing of Phaeobacter antarcticus sp. nov. SM1211.</title>
        <authorList>
            <person name="Zhang X.-Y."/>
            <person name="Liu C."/>
            <person name="Chen X.-L."/>
            <person name="Xie B.-B."/>
            <person name="Qin Q.-L."/>
            <person name="Rong J.-C."/>
            <person name="Zhang Y.-Z."/>
        </authorList>
    </citation>
    <scope>NUCLEOTIDE SEQUENCE [LARGE SCALE GENOMIC DNA]</scope>
    <source>
        <strain evidence="9 10">SM1211</strain>
    </source>
</reference>
<dbReference type="InterPro" id="IPR011701">
    <property type="entry name" value="MFS"/>
</dbReference>
<evidence type="ECO:0000313" key="10">
    <source>
        <dbReference type="Proteomes" id="UP000231259"/>
    </source>
</evidence>
<feature type="transmembrane region" description="Helical" evidence="7">
    <location>
        <begin position="244"/>
        <end position="266"/>
    </location>
</feature>
<evidence type="ECO:0000256" key="3">
    <source>
        <dbReference type="ARBA" id="ARBA00022475"/>
    </source>
</evidence>
<dbReference type="PROSITE" id="PS50850">
    <property type="entry name" value="MFS"/>
    <property type="match status" value="1"/>
</dbReference>
<feature type="transmembrane region" description="Helical" evidence="7">
    <location>
        <begin position="273"/>
        <end position="291"/>
    </location>
</feature>
<comment type="subcellular location">
    <subcellularLocation>
        <location evidence="1">Cell membrane</location>
        <topology evidence="1">Multi-pass membrane protein</topology>
    </subcellularLocation>
</comment>
<gene>
    <name evidence="9" type="ORF">P775_18975</name>
</gene>
<organism evidence="9 10">
    <name type="scientific">Puniceibacterium antarcticum</name>
    <dbReference type="NCBI Taxonomy" id="1206336"/>
    <lineage>
        <taxon>Bacteria</taxon>
        <taxon>Pseudomonadati</taxon>
        <taxon>Pseudomonadota</taxon>
        <taxon>Alphaproteobacteria</taxon>
        <taxon>Rhodobacterales</taxon>
        <taxon>Paracoccaceae</taxon>
        <taxon>Puniceibacterium</taxon>
    </lineage>
</organism>
<dbReference type="GO" id="GO:0022857">
    <property type="term" value="F:transmembrane transporter activity"/>
    <property type="evidence" value="ECO:0007669"/>
    <property type="project" value="InterPro"/>
</dbReference>
<feature type="transmembrane region" description="Helical" evidence="7">
    <location>
        <begin position="297"/>
        <end position="317"/>
    </location>
</feature>
<feature type="domain" description="Major facilitator superfamily (MFS) profile" evidence="8">
    <location>
        <begin position="10"/>
        <end position="384"/>
    </location>
</feature>
<evidence type="ECO:0000256" key="1">
    <source>
        <dbReference type="ARBA" id="ARBA00004651"/>
    </source>
</evidence>
<evidence type="ECO:0000256" key="5">
    <source>
        <dbReference type="ARBA" id="ARBA00022989"/>
    </source>
</evidence>
<feature type="transmembrane region" description="Helical" evidence="7">
    <location>
        <begin position="109"/>
        <end position="126"/>
    </location>
</feature>
<evidence type="ECO:0000256" key="4">
    <source>
        <dbReference type="ARBA" id="ARBA00022692"/>
    </source>
</evidence>
<feature type="transmembrane region" description="Helical" evidence="7">
    <location>
        <begin position="76"/>
        <end position="97"/>
    </location>
</feature>
<dbReference type="EMBL" id="AWWI01000121">
    <property type="protein sequence ID" value="PIL18656.1"/>
    <property type="molecule type" value="Genomic_DNA"/>
</dbReference>
<evidence type="ECO:0000256" key="2">
    <source>
        <dbReference type="ARBA" id="ARBA00022448"/>
    </source>
</evidence>
<keyword evidence="2" id="KW-0813">Transport</keyword>
<feature type="transmembrane region" description="Helical" evidence="7">
    <location>
        <begin position="157"/>
        <end position="181"/>
    </location>
</feature>
<evidence type="ECO:0000313" key="9">
    <source>
        <dbReference type="EMBL" id="PIL18656.1"/>
    </source>
</evidence>
<dbReference type="RefSeq" id="WP_245875753.1">
    <property type="nucleotide sequence ID" value="NZ_AWWI01000121.1"/>
</dbReference>
<feature type="transmembrane region" description="Helical" evidence="7">
    <location>
        <begin position="215"/>
        <end position="238"/>
    </location>
</feature>
<keyword evidence="6 7" id="KW-0472">Membrane</keyword>
<proteinExistence type="predicted"/>
<dbReference type="PANTHER" id="PTHR23517">
    <property type="entry name" value="RESISTANCE PROTEIN MDTM, PUTATIVE-RELATED-RELATED"/>
    <property type="match status" value="1"/>
</dbReference>
<evidence type="ECO:0000256" key="7">
    <source>
        <dbReference type="SAM" id="Phobius"/>
    </source>
</evidence>
<keyword evidence="5 7" id="KW-1133">Transmembrane helix</keyword>
<keyword evidence="4 7" id="KW-0812">Transmembrane</keyword>
<evidence type="ECO:0000259" key="8">
    <source>
        <dbReference type="PROSITE" id="PS50850"/>
    </source>
</evidence>
<feature type="transmembrane region" description="Helical" evidence="7">
    <location>
        <begin position="42"/>
        <end position="69"/>
    </location>
</feature>
<dbReference type="AlphaFoldDB" id="A0A2G8RAR5"/>
<dbReference type="InterPro" id="IPR036259">
    <property type="entry name" value="MFS_trans_sf"/>
</dbReference>
<evidence type="ECO:0000256" key="6">
    <source>
        <dbReference type="ARBA" id="ARBA00023136"/>
    </source>
</evidence>
<protein>
    <recommendedName>
        <fullName evidence="8">Major facilitator superfamily (MFS) profile domain-containing protein</fullName>
    </recommendedName>
</protein>
<keyword evidence="10" id="KW-1185">Reference proteome</keyword>
<dbReference type="GO" id="GO:0005886">
    <property type="term" value="C:plasma membrane"/>
    <property type="evidence" value="ECO:0007669"/>
    <property type="project" value="UniProtKB-SubCell"/>
</dbReference>
<comment type="caution">
    <text evidence="9">The sequence shown here is derived from an EMBL/GenBank/DDBJ whole genome shotgun (WGS) entry which is preliminary data.</text>
</comment>
<dbReference type="SUPFAM" id="SSF103473">
    <property type="entry name" value="MFS general substrate transporter"/>
    <property type="match status" value="1"/>
</dbReference>
<dbReference type="Pfam" id="PF07690">
    <property type="entry name" value="MFS_1"/>
    <property type="match status" value="1"/>
</dbReference>
<feature type="transmembrane region" description="Helical" evidence="7">
    <location>
        <begin position="329"/>
        <end position="350"/>
    </location>
</feature>
<dbReference type="Proteomes" id="UP000231259">
    <property type="component" value="Unassembled WGS sequence"/>
</dbReference>
<sequence>MTRPLPPLAMILLLWAAGLGAAGQFAKISVAFPALQLTYPEAGAALGFAVSLLSFIGMVLGLVAGMIVARLGYRRLLLTGLVLGALMSALQASLPAFPLLLASRLIEGLSHLIIVVAAPTFIAELATDRLRPFAMTLWSTFFGLAYALAAWGGLPLIAAYGPGALFALHAAYMALMAGVLWRTLPHLDRVKDTPLSVKEMLRQHLQIYRDPHLNAAALGWLCYTLTFVALLTVLPLVLGPDAPSWLLGVLPLTSIAVSMTLVVALLKLMPAIRVVMLGFGLSAAAVCLILAQPGAIWPVVTLFATLALVQAGSFAAIPQLNTTPRDRALANGAVAQMGNLGNLAGTPILLAMLTTFGATGGLAVTLVCYLLGLGLHLRAAAARAQRPRRTAI</sequence>
<dbReference type="Gene3D" id="1.20.1250.20">
    <property type="entry name" value="MFS general substrate transporter like domains"/>
    <property type="match status" value="1"/>
</dbReference>
<keyword evidence="3" id="KW-1003">Cell membrane</keyword>
<dbReference type="CDD" id="cd06174">
    <property type="entry name" value="MFS"/>
    <property type="match status" value="1"/>
</dbReference>
<accession>A0A2G8RAR5</accession>
<feature type="transmembrane region" description="Helical" evidence="7">
    <location>
        <begin position="356"/>
        <end position="379"/>
    </location>
</feature>
<dbReference type="InterPro" id="IPR050171">
    <property type="entry name" value="MFS_Transporters"/>
</dbReference>